<feature type="compositionally biased region" description="Basic and acidic residues" evidence="1">
    <location>
        <begin position="477"/>
        <end position="503"/>
    </location>
</feature>
<feature type="compositionally biased region" description="Basic and acidic residues" evidence="1">
    <location>
        <begin position="152"/>
        <end position="179"/>
    </location>
</feature>
<reference evidence="2 3" key="1">
    <citation type="submission" date="2017-12" db="EMBL/GenBank/DDBJ databases">
        <title>Sequencing, de novo assembly and annotation of complete genome of a new Thraustochytrid species, strain FCC1311.</title>
        <authorList>
            <person name="Sedici K."/>
            <person name="Godart F."/>
            <person name="Aiese Cigliano R."/>
            <person name="Sanseverino W."/>
            <person name="Barakat M."/>
            <person name="Ortet P."/>
            <person name="Marechal E."/>
            <person name="Cagnac O."/>
            <person name="Amato A."/>
        </authorList>
    </citation>
    <scope>NUCLEOTIDE SEQUENCE [LARGE SCALE GENOMIC DNA]</scope>
</reference>
<feature type="compositionally biased region" description="Polar residues" evidence="1">
    <location>
        <begin position="418"/>
        <end position="434"/>
    </location>
</feature>
<dbReference type="Proteomes" id="UP000241890">
    <property type="component" value="Unassembled WGS sequence"/>
</dbReference>
<comment type="caution">
    <text evidence="2">The sequence shown here is derived from an EMBL/GenBank/DDBJ whole genome shotgun (WGS) entry which is preliminary data.</text>
</comment>
<feature type="region of interest" description="Disordered" evidence="1">
    <location>
        <begin position="57"/>
        <end position="76"/>
    </location>
</feature>
<sequence>MVTFDVQPACGPALWGGVEVVVDDDDISAAEARTAVRDVCGLQVRVAEAANAWLRESQANGGQEGSQAERAEDSNARDAKKRLLAIAVATAFPTIAFPNERARKRVDPSELNKVWEASQEHNESASVALADEADTTTDACAPAAATPNKLPSGEHSEETEGSDVKDPRVESKLVPGSDRKETELVANPLANAELWFCKKPFQSEKPLKAQVSISSKTKLRVYLAPGDRFDACSDDAEALKEAASPLREILDQVRPEVWVDAGKSSGEASVAKTQNSEGSPASRKRPREAIDLSFMNGRSLDAAVDKLCDDMGFRLKSDVLARLDNDAQVQNYMRDPRLVGLLVDIEKAPSKMKALEDAMDRDASFARFVDLMLTGIGAQRVVAHRDGPSTIESSLEEVIETTRPSFLLAGRSDGKANGTASSAAANDAQHPNANSDDDDDNDDDNDKDDQEDEKGELENSTNKRQKTSDQNPIAEQEEAKKPTDEAKPKLEVTGTDDKAEAST</sequence>
<evidence type="ECO:0000256" key="1">
    <source>
        <dbReference type="SAM" id="MobiDB-lite"/>
    </source>
</evidence>
<protein>
    <submittedName>
        <fullName evidence="2">Uncharacterized protein</fullName>
    </submittedName>
</protein>
<evidence type="ECO:0000313" key="3">
    <source>
        <dbReference type="Proteomes" id="UP000241890"/>
    </source>
</evidence>
<evidence type="ECO:0000313" key="2">
    <source>
        <dbReference type="EMBL" id="GBG30151.1"/>
    </source>
</evidence>
<keyword evidence="3" id="KW-1185">Reference proteome</keyword>
<feature type="compositionally biased region" description="Basic and acidic residues" evidence="1">
    <location>
        <begin position="67"/>
        <end position="76"/>
    </location>
</feature>
<proteinExistence type="predicted"/>
<feature type="compositionally biased region" description="Polar residues" evidence="1">
    <location>
        <begin position="458"/>
        <end position="473"/>
    </location>
</feature>
<organism evidence="2 3">
    <name type="scientific">Hondaea fermentalgiana</name>
    <dbReference type="NCBI Taxonomy" id="2315210"/>
    <lineage>
        <taxon>Eukaryota</taxon>
        <taxon>Sar</taxon>
        <taxon>Stramenopiles</taxon>
        <taxon>Bigyra</taxon>
        <taxon>Labyrinthulomycetes</taxon>
        <taxon>Thraustochytrida</taxon>
        <taxon>Thraustochytriidae</taxon>
        <taxon>Hondaea</taxon>
    </lineage>
</organism>
<feature type="region of interest" description="Disordered" evidence="1">
    <location>
        <begin position="264"/>
        <end position="288"/>
    </location>
</feature>
<feature type="compositionally biased region" description="Acidic residues" evidence="1">
    <location>
        <begin position="435"/>
        <end position="455"/>
    </location>
</feature>
<name>A0A2R5GPA2_9STRA</name>
<dbReference type="AlphaFoldDB" id="A0A2R5GPA2"/>
<dbReference type="EMBL" id="BEYU01000071">
    <property type="protein sequence ID" value="GBG30151.1"/>
    <property type="molecule type" value="Genomic_DNA"/>
</dbReference>
<dbReference type="InParanoid" id="A0A2R5GPA2"/>
<gene>
    <name evidence="2" type="ORF">FCC1311_063712</name>
</gene>
<feature type="region of interest" description="Disordered" evidence="1">
    <location>
        <begin position="409"/>
        <end position="503"/>
    </location>
</feature>
<feature type="region of interest" description="Disordered" evidence="1">
    <location>
        <begin position="142"/>
        <end position="179"/>
    </location>
</feature>
<accession>A0A2R5GPA2</accession>